<reference evidence="7" key="2">
    <citation type="submission" date="2021-09" db="EMBL/GenBank/DDBJ databases">
        <authorList>
            <person name="Jia N."/>
            <person name="Wang J."/>
            <person name="Shi W."/>
            <person name="Du L."/>
            <person name="Sun Y."/>
            <person name="Zhan W."/>
            <person name="Jiang J."/>
            <person name="Wang Q."/>
            <person name="Zhang B."/>
            <person name="Ji P."/>
            <person name="Sakyi L.B."/>
            <person name="Cui X."/>
            <person name="Yuan T."/>
            <person name="Jiang B."/>
            <person name="Yang W."/>
            <person name="Lam T.T.-Y."/>
            <person name="Chang Q."/>
            <person name="Ding S."/>
            <person name="Wang X."/>
            <person name="Zhu J."/>
            <person name="Ruan X."/>
            <person name="Zhao L."/>
            <person name="Wei J."/>
            <person name="Que T."/>
            <person name="Du C."/>
            <person name="Cheng J."/>
            <person name="Dai P."/>
            <person name="Han X."/>
            <person name="Huang E."/>
            <person name="Gao Y."/>
            <person name="Liu J."/>
            <person name="Shao H."/>
            <person name="Ye R."/>
            <person name="Li L."/>
            <person name="Wei W."/>
            <person name="Wang X."/>
            <person name="Wang C."/>
            <person name="Huo Q."/>
            <person name="Li W."/>
            <person name="Guo W."/>
            <person name="Chen H."/>
            <person name="Chen S."/>
            <person name="Zhou L."/>
            <person name="Zhou L."/>
            <person name="Ni X."/>
            <person name="Tian J."/>
            <person name="Zhou Y."/>
            <person name="Sheng Y."/>
            <person name="Liu T."/>
            <person name="Pan Y."/>
            <person name="Xia L."/>
            <person name="Li J."/>
            <person name="Zhao F."/>
            <person name="Cao W."/>
        </authorList>
    </citation>
    <scope>NUCLEOTIDE SEQUENCE</scope>
    <source>
        <strain evidence="7">Rsan-2018</strain>
        <tissue evidence="7">Larvae</tissue>
    </source>
</reference>
<dbReference type="VEuPathDB" id="VectorBase:RSAN_039272"/>
<keyword evidence="2" id="KW-0479">Metal-binding</keyword>
<dbReference type="SUPFAM" id="SSF140996">
    <property type="entry name" value="Hermes dimerisation domain"/>
    <property type="match status" value="1"/>
</dbReference>
<evidence type="ECO:0008006" key="9">
    <source>
        <dbReference type="Google" id="ProtNLM"/>
    </source>
</evidence>
<dbReference type="EMBL" id="JABSTV010001248">
    <property type="protein sequence ID" value="KAH7969947.1"/>
    <property type="molecule type" value="Genomic_DNA"/>
</dbReference>
<keyword evidence="8" id="KW-1185">Reference proteome</keyword>
<gene>
    <name evidence="7" type="ORF">HPB52_023003</name>
</gene>
<proteinExistence type="predicted"/>
<protein>
    <recommendedName>
        <fullName evidence="9">DUF659 domain-containing protein</fullName>
    </recommendedName>
</protein>
<evidence type="ECO:0000313" key="7">
    <source>
        <dbReference type="EMBL" id="KAH7969947.1"/>
    </source>
</evidence>
<name>A0A9D4T4L1_RHISA</name>
<dbReference type="VEuPathDB" id="VectorBase:RSAN_028935"/>
<comment type="caution">
    <text evidence="7">The sequence shown here is derived from an EMBL/GenBank/DDBJ whole genome shotgun (WGS) entry which is preliminary data.</text>
</comment>
<feature type="region of interest" description="Disordered" evidence="6">
    <location>
        <begin position="114"/>
        <end position="145"/>
    </location>
</feature>
<evidence type="ECO:0000313" key="8">
    <source>
        <dbReference type="Proteomes" id="UP000821837"/>
    </source>
</evidence>
<evidence type="ECO:0000256" key="6">
    <source>
        <dbReference type="SAM" id="MobiDB-lite"/>
    </source>
</evidence>
<sequence length="376" mass="40751">MRSGWLRPTLALASYGRPRVEKLKRPCGGSADTNSVPRFPDFFRPAAVCLRASPRHRPAMMPQYYGMPPWGMFPTPAAAGLLQGQGGQGAPPQQVPQQVQQQMQQQMQQQVQQQMLRGSGARPMTPQGSGEALSQAPPGGGQYQMLAPPYYDQNGSLMMGNTRAVRLMPPVLVNPGAPGTSAPSQPGTTTTLVNHLKRHPDPFKQFEKLRAAECSKKASGPKKTTATKTADASAASCSYFKPTLKGDSQRAKMLTTKVAQFMAAGLHSYSIVEEPGFLSLMHAAVPEYKVPSRTTFSRSVIPDLYAKEKERIKGALRHHFDHGTPCYSVTTDGWSSRPGDSYVSFTCHLLDEESELNGANGALTDSAEGRADDNET</sequence>
<evidence type="ECO:0000256" key="1">
    <source>
        <dbReference type="ARBA" id="ARBA00004123"/>
    </source>
</evidence>
<accession>A0A9D4T4L1</accession>
<dbReference type="GO" id="GO:0008270">
    <property type="term" value="F:zinc ion binding"/>
    <property type="evidence" value="ECO:0007669"/>
    <property type="project" value="UniProtKB-KW"/>
</dbReference>
<evidence type="ECO:0000256" key="2">
    <source>
        <dbReference type="ARBA" id="ARBA00022723"/>
    </source>
</evidence>
<keyword evidence="3" id="KW-0863">Zinc-finger</keyword>
<dbReference type="InterPro" id="IPR052035">
    <property type="entry name" value="ZnF_BED_domain_contain"/>
</dbReference>
<evidence type="ECO:0000256" key="4">
    <source>
        <dbReference type="ARBA" id="ARBA00022833"/>
    </source>
</evidence>
<organism evidence="7 8">
    <name type="scientific">Rhipicephalus sanguineus</name>
    <name type="common">Brown dog tick</name>
    <name type="synonym">Ixodes sanguineus</name>
    <dbReference type="NCBI Taxonomy" id="34632"/>
    <lineage>
        <taxon>Eukaryota</taxon>
        <taxon>Metazoa</taxon>
        <taxon>Ecdysozoa</taxon>
        <taxon>Arthropoda</taxon>
        <taxon>Chelicerata</taxon>
        <taxon>Arachnida</taxon>
        <taxon>Acari</taxon>
        <taxon>Parasitiformes</taxon>
        <taxon>Ixodida</taxon>
        <taxon>Ixodoidea</taxon>
        <taxon>Ixodidae</taxon>
        <taxon>Rhipicephalinae</taxon>
        <taxon>Rhipicephalus</taxon>
        <taxon>Rhipicephalus</taxon>
    </lineage>
</organism>
<keyword evidence="4" id="KW-0862">Zinc</keyword>
<dbReference type="Proteomes" id="UP000821837">
    <property type="component" value="Unassembled WGS sequence"/>
</dbReference>
<keyword evidence="5" id="KW-0539">Nucleus</keyword>
<reference evidence="7" key="1">
    <citation type="journal article" date="2020" name="Cell">
        <title>Large-Scale Comparative Analyses of Tick Genomes Elucidate Their Genetic Diversity and Vector Capacities.</title>
        <authorList>
            <consortium name="Tick Genome and Microbiome Consortium (TIGMIC)"/>
            <person name="Jia N."/>
            <person name="Wang J."/>
            <person name="Shi W."/>
            <person name="Du L."/>
            <person name="Sun Y."/>
            <person name="Zhan W."/>
            <person name="Jiang J.F."/>
            <person name="Wang Q."/>
            <person name="Zhang B."/>
            <person name="Ji P."/>
            <person name="Bell-Sakyi L."/>
            <person name="Cui X.M."/>
            <person name="Yuan T.T."/>
            <person name="Jiang B.G."/>
            <person name="Yang W.F."/>
            <person name="Lam T.T."/>
            <person name="Chang Q.C."/>
            <person name="Ding S.J."/>
            <person name="Wang X.J."/>
            <person name="Zhu J.G."/>
            <person name="Ruan X.D."/>
            <person name="Zhao L."/>
            <person name="Wei J.T."/>
            <person name="Ye R.Z."/>
            <person name="Que T.C."/>
            <person name="Du C.H."/>
            <person name="Zhou Y.H."/>
            <person name="Cheng J.X."/>
            <person name="Dai P.F."/>
            <person name="Guo W.B."/>
            <person name="Han X.H."/>
            <person name="Huang E.J."/>
            <person name="Li L.F."/>
            <person name="Wei W."/>
            <person name="Gao Y.C."/>
            <person name="Liu J.Z."/>
            <person name="Shao H.Z."/>
            <person name="Wang X."/>
            <person name="Wang C.C."/>
            <person name="Yang T.C."/>
            <person name="Huo Q.B."/>
            <person name="Li W."/>
            <person name="Chen H.Y."/>
            <person name="Chen S.E."/>
            <person name="Zhou L.G."/>
            <person name="Ni X.B."/>
            <person name="Tian J.H."/>
            <person name="Sheng Y."/>
            <person name="Liu T."/>
            <person name="Pan Y.S."/>
            <person name="Xia L.Y."/>
            <person name="Li J."/>
            <person name="Zhao F."/>
            <person name="Cao W.C."/>
        </authorList>
    </citation>
    <scope>NUCLEOTIDE SEQUENCE</scope>
    <source>
        <strain evidence="7">Rsan-2018</strain>
    </source>
</reference>
<comment type="subcellular location">
    <subcellularLocation>
        <location evidence="1">Nucleus</location>
    </subcellularLocation>
</comment>
<dbReference type="GO" id="GO:0005634">
    <property type="term" value="C:nucleus"/>
    <property type="evidence" value="ECO:0007669"/>
    <property type="project" value="UniProtKB-SubCell"/>
</dbReference>
<dbReference type="PANTHER" id="PTHR46481">
    <property type="entry name" value="ZINC FINGER BED DOMAIN-CONTAINING PROTEIN 4"/>
    <property type="match status" value="1"/>
</dbReference>
<dbReference type="AlphaFoldDB" id="A0A9D4T4L1"/>
<evidence type="ECO:0000256" key="3">
    <source>
        <dbReference type="ARBA" id="ARBA00022771"/>
    </source>
</evidence>
<evidence type="ECO:0000256" key="5">
    <source>
        <dbReference type="ARBA" id="ARBA00023242"/>
    </source>
</evidence>
<dbReference type="PANTHER" id="PTHR46481:SF10">
    <property type="entry name" value="ZINC FINGER BED DOMAIN-CONTAINING PROTEIN 39"/>
    <property type="match status" value="1"/>
</dbReference>